<evidence type="ECO:0000313" key="7">
    <source>
        <dbReference type="Proteomes" id="UP001219568"/>
    </source>
</evidence>
<keyword evidence="4" id="KW-0472">Membrane</keyword>
<evidence type="ECO:0000259" key="5">
    <source>
        <dbReference type="PROSITE" id="PS51782"/>
    </source>
</evidence>
<accession>A0AAD6I306</accession>
<keyword evidence="4" id="KW-1133">Transmembrane helix</keyword>
<feature type="compositionally biased region" description="Low complexity" evidence="3">
    <location>
        <begin position="243"/>
        <end position="268"/>
    </location>
</feature>
<dbReference type="InterPro" id="IPR036861">
    <property type="entry name" value="Endochitinase-like_sf"/>
</dbReference>
<feature type="domain" description="LysM" evidence="5">
    <location>
        <begin position="26"/>
        <end position="69"/>
    </location>
</feature>
<dbReference type="SMART" id="SM00257">
    <property type="entry name" value="LysM"/>
    <property type="match status" value="2"/>
</dbReference>
<sequence>MILALCSLLLVHANSFYRRDFNPICSSYIVSKGDTCTSIAAKCDITTHLLTTYNKGVDCAKNVGKPMCCSTGGTPVPPRDVGGVCYKYTIRGEDTCERIAKAYGITIANIEAWNRETWAWYGCGDLQIGGNICLTEKGVCPMPISIPGAVCGPQVPGTARPTEWKKFPSLNPCPSSQCCNRKGQCGTGADFCGSTTFKASATTVIKKQADVEPAGKTTISYTTVRYTAAISLNSATSANPAQSASTTITTSSSSIKPSTTLTTRAGTTSTGIETVPSGWLLLMYMEKGCEGDYVALQGHNKELRNSKCLVLHGGLSTNITDEDVSCRYWVDGGLNWKSCDDSPKTRPASWKMINGLCTVVDNDKCDNYNSIGQTYGWRGKEDLVRMVEVPASSSHSLHSLDDAPPPYTDDLESLPIPPDPPVQSRIKPLRLIDSAYVLPGGTDIRPYDTVALTLAPNLSTNSDELYNAIPTMGKKDKNSSTVTDFEFKLDLAETMLTGWEGGPMEVNWMEVDILTDEDPKPAYRGGILRSRTYKPPKSRQAIALTDASDALLGQDADTNDVQSALKLWCERFCQDPAPVKSFTLHRQLGGFDSNAMRNVLSSHIRELNYRGSLSFSFSTAHRSVTIYSPHWINRLRANRYVWWIVVILQLWIITWPIIFFMEKRYEIAHIKWNASLMPETDSALVKCYAQGRNESALAEYWAPAVKQAAWTRRRGEGDVLTRMDVERVQGYSMQQLLGMHATASDSERERRERVNNGAGGFVDNVVGLVRGVSEVGQDWRMSMGWGANC</sequence>
<evidence type="ECO:0000256" key="3">
    <source>
        <dbReference type="SAM" id="MobiDB-lite"/>
    </source>
</evidence>
<gene>
    <name evidence="6" type="ORF">N7460_012349</name>
</gene>
<dbReference type="Gene3D" id="3.30.60.10">
    <property type="entry name" value="Endochitinase-like"/>
    <property type="match status" value="1"/>
</dbReference>
<feature type="transmembrane region" description="Helical" evidence="4">
    <location>
        <begin position="640"/>
        <end position="661"/>
    </location>
</feature>
<dbReference type="AlphaFoldDB" id="A0AAD6I306"/>
<feature type="domain" description="LysM" evidence="5">
    <location>
        <begin position="86"/>
        <end position="134"/>
    </location>
</feature>
<dbReference type="InterPro" id="IPR057277">
    <property type="entry name" value="LysM_C"/>
</dbReference>
<evidence type="ECO:0000256" key="1">
    <source>
        <dbReference type="ARBA" id="ARBA00022669"/>
    </source>
</evidence>
<evidence type="ECO:0000256" key="2">
    <source>
        <dbReference type="ARBA" id="ARBA00023026"/>
    </source>
</evidence>
<keyword evidence="7" id="KW-1185">Reference proteome</keyword>
<comment type="caution">
    <text evidence="6">The sequence shown here is derived from an EMBL/GenBank/DDBJ whole genome shotgun (WGS) entry which is preliminary data.</text>
</comment>
<dbReference type="InterPro" id="IPR018392">
    <property type="entry name" value="LysM"/>
</dbReference>
<dbReference type="SUPFAM" id="SSF54106">
    <property type="entry name" value="LysM domain"/>
    <property type="match status" value="1"/>
</dbReference>
<dbReference type="Pfam" id="PF01476">
    <property type="entry name" value="LysM"/>
    <property type="match status" value="2"/>
</dbReference>
<dbReference type="InterPro" id="IPR036779">
    <property type="entry name" value="LysM_dom_sf"/>
</dbReference>
<dbReference type="GO" id="GO:0008061">
    <property type="term" value="F:chitin binding"/>
    <property type="evidence" value="ECO:0007669"/>
    <property type="project" value="UniProtKB-KW"/>
</dbReference>
<dbReference type="SUPFAM" id="SSF57016">
    <property type="entry name" value="Plant lectins/antimicrobial peptides"/>
    <property type="match status" value="1"/>
</dbReference>
<feature type="region of interest" description="Disordered" evidence="3">
    <location>
        <begin position="241"/>
        <end position="268"/>
    </location>
</feature>
<reference evidence="6" key="1">
    <citation type="journal article" date="2023" name="IMA Fungus">
        <title>Comparative genomic study of the Penicillium genus elucidates a diverse pangenome and 15 lateral gene transfer events.</title>
        <authorList>
            <person name="Petersen C."/>
            <person name="Sorensen T."/>
            <person name="Nielsen M.R."/>
            <person name="Sondergaard T.E."/>
            <person name="Sorensen J.L."/>
            <person name="Fitzpatrick D.A."/>
            <person name="Frisvad J.C."/>
            <person name="Nielsen K.L."/>
        </authorList>
    </citation>
    <scope>NUCLEOTIDE SEQUENCE</scope>
    <source>
        <strain evidence="6">IBT 15450</strain>
    </source>
</reference>
<dbReference type="EMBL" id="JAQJZL010000015">
    <property type="protein sequence ID" value="KAJ6027532.1"/>
    <property type="molecule type" value="Genomic_DNA"/>
</dbReference>
<keyword evidence="4" id="KW-0812">Transmembrane</keyword>
<protein>
    <recommendedName>
        <fullName evidence="5">LysM domain-containing protein</fullName>
    </recommendedName>
</protein>
<name>A0AAD6I306_PENCN</name>
<proteinExistence type="predicted"/>
<keyword evidence="2" id="KW-0843">Virulence</keyword>
<reference evidence="6" key="2">
    <citation type="submission" date="2023-01" db="EMBL/GenBank/DDBJ databases">
        <authorList>
            <person name="Petersen C."/>
        </authorList>
    </citation>
    <scope>NUCLEOTIDE SEQUENCE</scope>
    <source>
        <strain evidence="6">IBT 15450</strain>
    </source>
</reference>
<keyword evidence="1" id="KW-0147">Chitin-binding</keyword>
<dbReference type="CDD" id="cd00118">
    <property type="entry name" value="LysM"/>
    <property type="match status" value="2"/>
</dbReference>
<dbReference type="Pfam" id="PF25139">
    <property type="entry name" value="LysM14_C"/>
    <property type="match status" value="1"/>
</dbReference>
<evidence type="ECO:0000313" key="6">
    <source>
        <dbReference type="EMBL" id="KAJ6027532.1"/>
    </source>
</evidence>
<evidence type="ECO:0000256" key="4">
    <source>
        <dbReference type="SAM" id="Phobius"/>
    </source>
</evidence>
<dbReference type="Gene3D" id="3.10.350.10">
    <property type="entry name" value="LysM domain"/>
    <property type="match status" value="2"/>
</dbReference>
<dbReference type="PANTHER" id="PTHR37848:SF1">
    <property type="entry name" value="SUN DOMAIN-CONTAINING PROTEIN"/>
    <property type="match status" value="1"/>
</dbReference>
<organism evidence="6 7">
    <name type="scientific">Penicillium canescens</name>
    <dbReference type="NCBI Taxonomy" id="5083"/>
    <lineage>
        <taxon>Eukaryota</taxon>
        <taxon>Fungi</taxon>
        <taxon>Dikarya</taxon>
        <taxon>Ascomycota</taxon>
        <taxon>Pezizomycotina</taxon>
        <taxon>Eurotiomycetes</taxon>
        <taxon>Eurotiomycetidae</taxon>
        <taxon>Eurotiales</taxon>
        <taxon>Aspergillaceae</taxon>
        <taxon>Penicillium</taxon>
    </lineage>
</organism>
<dbReference type="PROSITE" id="PS51782">
    <property type="entry name" value="LYSM"/>
    <property type="match status" value="2"/>
</dbReference>
<dbReference type="PANTHER" id="PTHR37848">
    <property type="entry name" value="EXPRESSED PROTEIN"/>
    <property type="match status" value="1"/>
</dbReference>
<dbReference type="Proteomes" id="UP001219568">
    <property type="component" value="Unassembled WGS sequence"/>
</dbReference>